<feature type="compositionally biased region" description="Low complexity" evidence="1">
    <location>
        <begin position="151"/>
        <end position="161"/>
    </location>
</feature>
<feature type="region of interest" description="Disordered" evidence="1">
    <location>
        <begin position="151"/>
        <end position="183"/>
    </location>
</feature>
<dbReference type="Proteomes" id="UP001359559">
    <property type="component" value="Unassembled WGS sequence"/>
</dbReference>
<sequence length="210" mass="23119">MKLGSVANGLTDVVTIAVAGSISNTWLLKSKSDPSLLMGLPLSLGGCPSWWLSLSLNCKSLSLFICGVGFDWFYGSRAIKKKFDENEPPRTFQSVGLVIGITGIVDNSFTEILPLRQVIFGFSPYSLMNLVGTLCIYTAICKHKGVSLRSRCSSPLSSSSCQRKKPPLESSSPPWFPPPAKKQNLGERFFMTDLKTLKLKIKKEFEEMQS</sequence>
<proteinExistence type="predicted"/>
<keyword evidence="3" id="KW-1185">Reference proteome</keyword>
<evidence type="ECO:0000256" key="1">
    <source>
        <dbReference type="SAM" id="MobiDB-lite"/>
    </source>
</evidence>
<comment type="caution">
    <text evidence="2">The sequence shown here is derived from an EMBL/GenBank/DDBJ whole genome shotgun (WGS) entry which is preliminary data.</text>
</comment>
<reference evidence="2 3" key="1">
    <citation type="submission" date="2024-01" db="EMBL/GenBank/DDBJ databases">
        <title>The genomes of 5 underutilized Papilionoideae crops provide insights into root nodulation and disease resistance.</title>
        <authorList>
            <person name="Yuan L."/>
        </authorList>
    </citation>
    <scope>NUCLEOTIDE SEQUENCE [LARGE SCALE GENOMIC DNA]</scope>
    <source>
        <strain evidence="2">LY-2023</strain>
        <tissue evidence="2">Leaf</tissue>
    </source>
</reference>
<dbReference type="AlphaFoldDB" id="A0AAN9K8V1"/>
<evidence type="ECO:0000313" key="3">
    <source>
        <dbReference type="Proteomes" id="UP001359559"/>
    </source>
</evidence>
<dbReference type="EMBL" id="JAYKXN010000002">
    <property type="protein sequence ID" value="KAK7311364.1"/>
    <property type="molecule type" value="Genomic_DNA"/>
</dbReference>
<dbReference type="PANTHER" id="PTHR32487:SF0">
    <property type="entry name" value="3-OXO-DELTA(4,5)-STEROID 5-BETA-REDUCTASE"/>
    <property type="match status" value="1"/>
</dbReference>
<accession>A0AAN9K8V1</accession>
<organism evidence="2 3">
    <name type="scientific">Clitoria ternatea</name>
    <name type="common">Butterfly pea</name>
    <dbReference type="NCBI Taxonomy" id="43366"/>
    <lineage>
        <taxon>Eukaryota</taxon>
        <taxon>Viridiplantae</taxon>
        <taxon>Streptophyta</taxon>
        <taxon>Embryophyta</taxon>
        <taxon>Tracheophyta</taxon>
        <taxon>Spermatophyta</taxon>
        <taxon>Magnoliopsida</taxon>
        <taxon>eudicotyledons</taxon>
        <taxon>Gunneridae</taxon>
        <taxon>Pentapetalae</taxon>
        <taxon>rosids</taxon>
        <taxon>fabids</taxon>
        <taxon>Fabales</taxon>
        <taxon>Fabaceae</taxon>
        <taxon>Papilionoideae</taxon>
        <taxon>50 kb inversion clade</taxon>
        <taxon>NPAAA clade</taxon>
        <taxon>indigoferoid/millettioid clade</taxon>
        <taxon>Phaseoleae</taxon>
        <taxon>Clitoria</taxon>
    </lineage>
</organism>
<name>A0AAN9K8V1_CLITE</name>
<evidence type="ECO:0000313" key="2">
    <source>
        <dbReference type="EMBL" id="KAK7311364.1"/>
    </source>
</evidence>
<gene>
    <name evidence="2" type="ORF">RJT34_09463</name>
</gene>
<dbReference type="Gene3D" id="3.40.50.720">
    <property type="entry name" value="NAD(P)-binding Rossmann-like Domain"/>
    <property type="match status" value="1"/>
</dbReference>
<dbReference type="PANTHER" id="PTHR32487">
    <property type="entry name" value="3-OXO-DELTA(4,5)-STEROID 5-BETA-REDUCTASE"/>
    <property type="match status" value="1"/>
</dbReference>
<protein>
    <submittedName>
        <fullName evidence="2">Uncharacterized protein</fullName>
    </submittedName>
</protein>